<organism evidence="2 3">
    <name type="scientific">Phakopsora pachyrhizi</name>
    <name type="common">Asian soybean rust disease fungus</name>
    <dbReference type="NCBI Taxonomy" id="170000"/>
    <lineage>
        <taxon>Eukaryota</taxon>
        <taxon>Fungi</taxon>
        <taxon>Dikarya</taxon>
        <taxon>Basidiomycota</taxon>
        <taxon>Pucciniomycotina</taxon>
        <taxon>Pucciniomycetes</taxon>
        <taxon>Pucciniales</taxon>
        <taxon>Phakopsoraceae</taxon>
        <taxon>Phakopsora</taxon>
    </lineage>
</organism>
<feature type="non-terminal residue" evidence="2">
    <location>
        <position position="1"/>
    </location>
</feature>
<comment type="caution">
    <text evidence="2">The sequence shown here is derived from an EMBL/GenBank/DDBJ whole genome shotgun (WGS) entry which is preliminary data.</text>
</comment>
<dbReference type="Proteomes" id="UP001153365">
    <property type="component" value="Unassembled WGS sequence"/>
</dbReference>
<evidence type="ECO:0000313" key="3">
    <source>
        <dbReference type="Proteomes" id="UP001153365"/>
    </source>
</evidence>
<feature type="non-terminal residue" evidence="2">
    <location>
        <position position="68"/>
    </location>
</feature>
<gene>
    <name evidence="2" type="ORF">PPACK8108_LOCUS3435</name>
</gene>
<feature type="transmembrane region" description="Helical" evidence="1">
    <location>
        <begin position="12"/>
        <end position="28"/>
    </location>
</feature>
<dbReference type="EMBL" id="CALTRL010000614">
    <property type="protein sequence ID" value="CAH7668871.1"/>
    <property type="molecule type" value="Genomic_DNA"/>
</dbReference>
<name>A0AAV0AL73_PHAPC</name>
<reference evidence="2" key="1">
    <citation type="submission" date="2022-06" db="EMBL/GenBank/DDBJ databases">
        <authorList>
            <consortium name="SYNGENTA / RWTH Aachen University"/>
        </authorList>
    </citation>
    <scope>NUCLEOTIDE SEQUENCE</scope>
</reference>
<keyword evidence="1" id="KW-0472">Membrane</keyword>
<keyword evidence="1" id="KW-1133">Transmembrane helix</keyword>
<sequence>NSYLAIVQNNRFIYLYISHWICLFLAIVKNNSFYSNLSGLNFALTCKYHLKIFPFCIFLILFFISSIT</sequence>
<keyword evidence="3" id="KW-1185">Reference proteome</keyword>
<dbReference type="AlphaFoldDB" id="A0AAV0AL73"/>
<evidence type="ECO:0000313" key="2">
    <source>
        <dbReference type="EMBL" id="CAH7668871.1"/>
    </source>
</evidence>
<keyword evidence="1" id="KW-0812">Transmembrane</keyword>
<accession>A0AAV0AL73</accession>
<proteinExistence type="predicted"/>
<evidence type="ECO:0000256" key="1">
    <source>
        <dbReference type="SAM" id="Phobius"/>
    </source>
</evidence>
<protein>
    <submittedName>
        <fullName evidence="2">Uncharacterized protein</fullName>
    </submittedName>
</protein>
<feature type="transmembrane region" description="Helical" evidence="1">
    <location>
        <begin position="48"/>
        <end position="67"/>
    </location>
</feature>